<evidence type="ECO:0000256" key="3">
    <source>
        <dbReference type="ARBA" id="ARBA00022490"/>
    </source>
</evidence>
<accession>A7SKF0</accession>
<dbReference type="AlphaFoldDB" id="A7SKF0"/>
<dbReference type="GO" id="GO:0008168">
    <property type="term" value="F:methyltransferase activity"/>
    <property type="evidence" value="ECO:0007669"/>
    <property type="project" value="UniProtKB-KW"/>
</dbReference>
<dbReference type="Pfam" id="PF02598">
    <property type="entry name" value="Methyltrn_RNA_3"/>
    <property type="match status" value="1"/>
</dbReference>
<organism evidence="13 14">
    <name type="scientific">Nematostella vectensis</name>
    <name type="common">Starlet sea anemone</name>
    <dbReference type="NCBI Taxonomy" id="45351"/>
    <lineage>
        <taxon>Eukaryota</taxon>
        <taxon>Metazoa</taxon>
        <taxon>Cnidaria</taxon>
        <taxon>Anthozoa</taxon>
        <taxon>Hexacorallia</taxon>
        <taxon>Actiniaria</taxon>
        <taxon>Edwardsiidae</taxon>
        <taxon>Nematostella</taxon>
    </lineage>
</organism>
<keyword evidence="5" id="KW-0808">Transferase</keyword>
<gene>
    <name evidence="13" type="ORF">NEMVEDRAFT_v1g121512</name>
</gene>
<dbReference type="Gene3D" id="2.40.50.140">
    <property type="entry name" value="Nucleic acid-binding proteins"/>
    <property type="match status" value="1"/>
</dbReference>
<keyword evidence="14" id="KW-1185">Reference proteome</keyword>
<keyword evidence="4" id="KW-0489">Methyltransferase</keyword>
<evidence type="ECO:0000256" key="2">
    <source>
        <dbReference type="ARBA" id="ARBA00009841"/>
    </source>
</evidence>
<dbReference type="EMBL" id="DS469686">
    <property type="protein sequence ID" value="EDO35825.1"/>
    <property type="molecule type" value="Genomic_DNA"/>
</dbReference>
<dbReference type="InParanoid" id="A7SKF0"/>
<dbReference type="PhylomeDB" id="A7SKF0"/>
<keyword evidence="3" id="KW-0963">Cytoplasm</keyword>
<dbReference type="FunFam" id="2.40.50.140:FF:000170">
    <property type="entry name" value="SPOUT domain containing methyltransferase 1"/>
    <property type="match status" value="1"/>
</dbReference>
<evidence type="ECO:0000256" key="4">
    <source>
        <dbReference type="ARBA" id="ARBA00022603"/>
    </source>
</evidence>
<dbReference type="InterPro" id="IPR012340">
    <property type="entry name" value="NA-bd_OB-fold"/>
</dbReference>
<protein>
    <recommendedName>
        <fullName evidence="12">28S rRNA (uridine-N(3))-methyltransferase</fullName>
    </recommendedName>
    <alternativeName>
        <fullName evidence="7">Centromere protein 32</fullName>
    </alternativeName>
    <alternativeName>
        <fullName evidence="9">Kinetochore-associated protein</fullName>
    </alternativeName>
    <alternativeName>
        <fullName evidence="8">SPOUT domain-containing methyltransferase 1</fullName>
    </alternativeName>
</protein>
<evidence type="ECO:0000313" key="14">
    <source>
        <dbReference type="Proteomes" id="UP000001593"/>
    </source>
</evidence>
<comment type="function">
    <text evidence="11">S-adenosyl-L-methionine-dependent methyltransferase that specifically methylates the N3 position of a uridine in 28S rRNA. Required for association of the centrosomes with the poles of the bipolar mitotic spindle during metaphase. Also involved in chromosome alignment. May promote centrosome maturation probably by recruiting A-kinase anchor protein AKAP9 to centrosomes in early mitosis. Binds specifically to miRNA MIR145 hairpin, regulates MIR145 expression at a postranscriptional level.</text>
</comment>
<dbReference type="SUPFAM" id="SSF50249">
    <property type="entry name" value="Nucleic acid-binding proteins"/>
    <property type="match status" value="1"/>
</dbReference>
<evidence type="ECO:0000256" key="9">
    <source>
        <dbReference type="ARBA" id="ARBA00079311"/>
    </source>
</evidence>
<dbReference type="InterPro" id="IPR029026">
    <property type="entry name" value="tRNA_m1G_MTases_N"/>
</dbReference>
<evidence type="ECO:0000256" key="11">
    <source>
        <dbReference type="ARBA" id="ARBA00093377"/>
    </source>
</evidence>
<comment type="subunit">
    <text evidence="6">Interacts with INCA1.</text>
</comment>
<dbReference type="Proteomes" id="UP000001593">
    <property type="component" value="Unassembled WGS sequence"/>
</dbReference>
<dbReference type="InterPro" id="IPR003750">
    <property type="entry name" value="Put_MeTrfase-C9orf114-like"/>
</dbReference>
<name>A7SKF0_NEMVE</name>
<dbReference type="InterPro" id="IPR029028">
    <property type="entry name" value="Alpha/beta_knot_MTases"/>
</dbReference>
<evidence type="ECO:0000256" key="8">
    <source>
        <dbReference type="ARBA" id="ARBA00078957"/>
    </source>
</evidence>
<dbReference type="PANTHER" id="PTHR12150:SF13">
    <property type="entry name" value="METHYLTRANSFERASE C9ORF114-RELATED"/>
    <property type="match status" value="1"/>
</dbReference>
<reference evidence="13 14" key="1">
    <citation type="journal article" date="2007" name="Science">
        <title>Sea anemone genome reveals ancestral eumetazoan gene repertoire and genomic organization.</title>
        <authorList>
            <person name="Putnam N.H."/>
            <person name="Srivastava M."/>
            <person name="Hellsten U."/>
            <person name="Dirks B."/>
            <person name="Chapman J."/>
            <person name="Salamov A."/>
            <person name="Terry A."/>
            <person name="Shapiro H."/>
            <person name="Lindquist E."/>
            <person name="Kapitonov V.V."/>
            <person name="Jurka J."/>
            <person name="Genikhovich G."/>
            <person name="Grigoriev I.V."/>
            <person name="Lucas S.M."/>
            <person name="Steele R.E."/>
            <person name="Finnerty J.R."/>
            <person name="Technau U."/>
            <person name="Martindale M.Q."/>
            <person name="Rokhsar D.S."/>
        </authorList>
    </citation>
    <scope>NUCLEOTIDE SEQUENCE [LARGE SCALE GENOMIC DNA]</scope>
    <source>
        <strain evidence="14">CH2 X CH6</strain>
    </source>
</reference>
<comment type="subcellular location">
    <subcellularLocation>
        <location evidence="1">Cytoplasm</location>
    </subcellularLocation>
</comment>
<feature type="non-terminal residue" evidence="13">
    <location>
        <position position="1"/>
    </location>
</feature>
<proteinExistence type="inferred from homology"/>
<evidence type="ECO:0000256" key="10">
    <source>
        <dbReference type="ARBA" id="ARBA00093228"/>
    </source>
</evidence>
<dbReference type="OMA" id="PIQPRLE"/>
<dbReference type="GO" id="GO:0005737">
    <property type="term" value="C:cytoplasm"/>
    <property type="evidence" value="ECO:0007669"/>
    <property type="project" value="UniProtKB-SubCell"/>
</dbReference>
<dbReference type="STRING" id="45351.A7SKF0"/>
<evidence type="ECO:0000256" key="1">
    <source>
        <dbReference type="ARBA" id="ARBA00004496"/>
    </source>
</evidence>
<evidence type="ECO:0000256" key="6">
    <source>
        <dbReference type="ARBA" id="ARBA00062137"/>
    </source>
</evidence>
<evidence type="ECO:0000256" key="5">
    <source>
        <dbReference type="ARBA" id="ARBA00022679"/>
    </source>
</evidence>
<dbReference type="CDD" id="cd18086">
    <property type="entry name" value="HsC9orf114-like"/>
    <property type="match status" value="1"/>
</dbReference>
<comment type="catalytic activity">
    <reaction evidence="10">
        <text>uridine in 28S rRNA + S-adenosyl-L-methionine = N(3)-methyluridine in 28S rRNA + S-adenosyl-L-homocysteine + H(+)</text>
        <dbReference type="Rhea" id="RHEA:83635"/>
        <dbReference type="Rhea" id="RHEA-COMP:20178"/>
        <dbReference type="Rhea" id="RHEA-COMP:20181"/>
        <dbReference type="ChEBI" id="CHEBI:15378"/>
        <dbReference type="ChEBI" id="CHEBI:57856"/>
        <dbReference type="ChEBI" id="CHEBI:59789"/>
        <dbReference type="ChEBI" id="CHEBI:65315"/>
        <dbReference type="ChEBI" id="CHEBI:74502"/>
    </reaction>
    <physiologicalReaction direction="left-to-right" evidence="10">
        <dbReference type="Rhea" id="RHEA:83636"/>
    </physiologicalReaction>
</comment>
<dbReference type="Gene3D" id="3.40.1280.10">
    <property type="match status" value="1"/>
</dbReference>
<evidence type="ECO:0000256" key="12">
    <source>
        <dbReference type="ARBA" id="ARBA00093639"/>
    </source>
</evidence>
<dbReference type="SUPFAM" id="SSF75217">
    <property type="entry name" value="alpha/beta knot"/>
    <property type="match status" value="1"/>
</dbReference>
<evidence type="ECO:0000313" key="13">
    <source>
        <dbReference type="EMBL" id="EDO35825.1"/>
    </source>
</evidence>
<dbReference type="GO" id="GO:0032259">
    <property type="term" value="P:methylation"/>
    <property type="evidence" value="ECO:0007669"/>
    <property type="project" value="UniProtKB-KW"/>
</dbReference>
<dbReference type="PANTHER" id="PTHR12150">
    <property type="entry name" value="CLASS IV SAM-BINDING METHYLTRANSFERASE-RELATED"/>
    <property type="match status" value="1"/>
</dbReference>
<evidence type="ECO:0000256" key="7">
    <source>
        <dbReference type="ARBA" id="ARBA00075627"/>
    </source>
</evidence>
<sequence length="311" mass="34310">GRDFTVSLALPGSILDNAQSAELRTYLAGQIARAVVVFNVDEVIVFNESRKSLDKSKDGVSNFHSKADANLQLARILQYLECPQYLRKAFFPRHKDLQYAGLLNPLDCPHHMRIDDDMPYREGVVLDRPVGQSGGSLVNAGMRKEVKIDKCIKPGIRVTVKLKPTSKSGNKQIFFGNVVSPSAPRVDAGLYWGYSVRLAPSFSDVFTESPYPQGYDVMIGTSERGAPVDCLELQPFSHMLIVFGGLKGLEASLESDESLDVSDPSELFHHYVNTCPGQGSRTIRTEEAILISMAALKPVIERTLGWKYTSA</sequence>
<dbReference type="HOGENOM" id="CLU_017233_4_0_1"/>
<comment type="similarity">
    <text evidence="2">Belongs to the class IV-like SAM-binding methyltransferase superfamily.</text>
</comment>
<dbReference type="FunCoup" id="A7SKF0">
    <property type="interactions" value="732"/>
</dbReference>
<dbReference type="eggNOG" id="KOG3925">
    <property type="taxonomic scope" value="Eukaryota"/>
</dbReference>